<proteinExistence type="predicted"/>
<dbReference type="EMBL" id="CP034235">
    <property type="protein sequence ID" value="QGQ98691.1"/>
    <property type="molecule type" value="Genomic_DNA"/>
</dbReference>
<protein>
    <submittedName>
        <fullName evidence="1">Uncharacterized protein</fullName>
    </submittedName>
</protein>
<dbReference type="Proteomes" id="UP000426246">
    <property type="component" value="Chromosome"/>
</dbReference>
<keyword evidence="2" id="KW-1185">Reference proteome</keyword>
<name>A0A6B8RQM5_9BACL</name>
<dbReference type="KEGG" id="ppsc:EHS13_29310"/>
<reference evidence="2" key="1">
    <citation type="submission" date="2018-11" db="EMBL/GenBank/DDBJ databases">
        <title>Complete genome sequence of Paenibacillus sp. ML311-T8.</title>
        <authorList>
            <person name="Nam Y.-D."/>
            <person name="Kang J."/>
            <person name="Chung W.-H."/>
            <person name="Park Y.S."/>
        </authorList>
    </citation>
    <scope>NUCLEOTIDE SEQUENCE [LARGE SCALE GENOMIC DNA]</scope>
    <source>
        <strain evidence="2">ML311-T8</strain>
    </source>
</reference>
<sequence>MSKRMAKTWEQEQEILEQMRQDGVPDEDLVVDDILSEEDGILLVRKSTLTYLAGDYYFGVSYEMWQDAEMYKQGIYGEYLEDEDEIAYCIPLVGQDDGEAMEQFRLALAEIKE</sequence>
<gene>
    <name evidence="1" type="ORF">EHS13_29310</name>
</gene>
<dbReference type="RefSeq" id="WP_155703800.1">
    <property type="nucleotide sequence ID" value="NZ_CP034235.1"/>
</dbReference>
<accession>A0A6B8RQM5</accession>
<organism evidence="1 2">
    <name type="scientific">Paenibacillus psychroresistens</name>
    <dbReference type="NCBI Taxonomy" id="1778678"/>
    <lineage>
        <taxon>Bacteria</taxon>
        <taxon>Bacillati</taxon>
        <taxon>Bacillota</taxon>
        <taxon>Bacilli</taxon>
        <taxon>Bacillales</taxon>
        <taxon>Paenibacillaceae</taxon>
        <taxon>Paenibacillus</taxon>
    </lineage>
</organism>
<evidence type="ECO:0000313" key="2">
    <source>
        <dbReference type="Proteomes" id="UP000426246"/>
    </source>
</evidence>
<dbReference type="AlphaFoldDB" id="A0A6B8RQM5"/>
<evidence type="ECO:0000313" key="1">
    <source>
        <dbReference type="EMBL" id="QGQ98691.1"/>
    </source>
</evidence>